<dbReference type="Pfam" id="PF00403">
    <property type="entry name" value="HMA"/>
    <property type="match status" value="1"/>
</dbReference>
<feature type="domain" description="HMA" evidence="1">
    <location>
        <begin position="1"/>
        <end position="62"/>
    </location>
</feature>
<dbReference type="RefSeq" id="WP_374832399.1">
    <property type="nucleotide sequence ID" value="NZ_JBHEEZ010000015.1"/>
</dbReference>
<protein>
    <submittedName>
        <fullName evidence="2">Heavy-metal-associated domain-containing protein</fullName>
    </submittedName>
</protein>
<dbReference type="Proteomes" id="UP001596042">
    <property type="component" value="Unassembled WGS sequence"/>
</dbReference>
<dbReference type="CDD" id="cd00371">
    <property type="entry name" value="HMA"/>
    <property type="match status" value="1"/>
</dbReference>
<gene>
    <name evidence="2" type="ORF">ACFO1V_13365</name>
</gene>
<organism evidence="2 3">
    <name type="scientific">Daeguia caeni</name>
    <dbReference type="NCBI Taxonomy" id="439612"/>
    <lineage>
        <taxon>Bacteria</taxon>
        <taxon>Pseudomonadati</taxon>
        <taxon>Pseudomonadota</taxon>
        <taxon>Alphaproteobacteria</taxon>
        <taxon>Hyphomicrobiales</taxon>
        <taxon>Brucellaceae</taxon>
        <taxon>Daeguia</taxon>
    </lineage>
</organism>
<evidence type="ECO:0000313" key="2">
    <source>
        <dbReference type="EMBL" id="MFC4626182.1"/>
    </source>
</evidence>
<proteinExistence type="predicted"/>
<dbReference type="InterPro" id="IPR006121">
    <property type="entry name" value="HMA_dom"/>
</dbReference>
<dbReference type="Gene3D" id="3.30.70.100">
    <property type="match status" value="1"/>
</dbReference>
<comment type="caution">
    <text evidence="2">The sequence shown here is derived from an EMBL/GenBank/DDBJ whole genome shotgun (WGS) entry which is preliminary data.</text>
</comment>
<dbReference type="PROSITE" id="PS50846">
    <property type="entry name" value="HMA_2"/>
    <property type="match status" value="1"/>
</dbReference>
<dbReference type="InterPro" id="IPR036163">
    <property type="entry name" value="HMA_dom_sf"/>
</dbReference>
<keyword evidence="3" id="KW-1185">Reference proteome</keyword>
<reference evidence="3" key="1">
    <citation type="journal article" date="2019" name="Int. J. Syst. Evol. Microbiol.">
        <title>The Global Catalogue of Microorganisms (GCM) 10K type strain sequencing project: providing services to taxonomists for standard genome sequencing and annotation.</title>
        <authorList>
            <consortium name="The Broad Institute Genomics Platform"/>
            <consortium name="The Broad Institute Genome Sequencing Center for Infectious Disease"/>
            <person name="Wu L."/>
            <person name="Ma J."/>
        </authorList>
    </citation>
    <scope>NUCLEOTIDE SEQUENCE [LARGE SCALE GENOMIC DNA]</scope>
    <source>
        <strain evidence="3">CGMCC 1.15731</strain>
    </source>
</reference>
<sequence length="64" mass="6859">MKLLIEKMKCSGCVDNITRVLSSLDPVAKPAFDLKAHTVEVETAVDRQVMLDALAAAGYPATVL</sequence>
<evidence type="ECO:0000259" key="1">
    <source>
        <dbReference type="PROSITE" id="PS50846"/>
    </source>
</evidence>
<dbReference type="SUPFAM" id="SSF55008">
    <property type="entry name" value="HMA, heavy metal-associated domain"/>
    <property type="match status" value="1"/>
</dbReference>
<name>A0ABV9H7I3_9HYPH</name>
<dbReference type="EMBL" id="JBHSEL010000123">
    <property type="protein sequence ID" value="MFC4626182.1"/>
    <property type="molecule type" value="Genomic_DNA"/>
</dbReference>
<accession>A0ABV9H7I3</accession>
<evidence type="ECO:0000313" key="3">
    <source>
        <dbReference type="Proteomes" id="UP001596042"/>
    </source>
</evidence>